<evidence type="ECO:0000256" key="1">
    <source>
        <dbReference type="SAM" id="Phobius"/>
    </source>
</evidence>
<dbReference type="RefSeq" id="WP_208272310.1">
    <property type="nucleotide sequence ID" value="NZ_BAAAGM010000025.1"/>
</dbReference>
<evidence type="ECO:0000313" key="2">
    <source>
        <dbReference type="EMBL" id="MBO2444003.1"/>
    </source>
</evidence>
<name>A0ABS3RCQ5_9ACTN</name>
<dbReference type="EMBL" id="JAGEOK010000039">
    <property type="protein sequence ID" value="MBO2444003.1"/>
    <property type="molecule type" value="Genomic_DNA"/>
</dbReference>
<reference evidence="2 3" key="1">
    <citation type="submission" date="2021-03" db="EMBL/GenBank/DDBJ databases">
        <authorList>
            <person name="Kanchanasin P."/>
            <person name="Saeng-In P."/>
            <person name="Phongsopitanun W."/>
            <person name="Yuki M."/>
            <person name="Kudo T."/>
            <person name="Ohkuma M."/>
            <person name="Tanasupawat S."/>
        </authorList>
    </citation>
    <scope>NUCLEOTIDE SEQUENCE [LARGE SCALE GENOMIC DNA]</scope>
    <source>
        <strain evidence="2 3">L46</strain>
    </source>
</reference>
<comment type="caution">
    <text evidence="2">The sequence shown here is derived from an EMBL/GenBank/DDBJ whole genome shotgun (WGS) entry which is preliminary data.</text>
</comment>
<gene>
    <name evidence="2" type="ORF">J4557_41430</name>
</gene>
<keyword evidence="1" id="KW-0472">Membrane</keyword>
<sequence length="75" mass="8541">MHWPPWWLILMWIVIVPLGVRMLVNPTKGWSRSRRDWAEDHPGDADSSGWLAQTELQALIGLLAVAVCTAAWLLH</sequence>
<keyword evidence="3" id="KW-1185">Reference proteome</keyword>
<keyword evidence="1" id="KW-0812">Transmembrane</keyword>
<dbReference type="Proteomes" id="UP000666915">
    <property type="component" value="Unassembled WGS sequence"/>
</dbReference>
<proteinExistence type="predicted"/>
<accession>A0ABS3RCQ5</accession>
<organism evidence="2 3">
    <name type="scientific">Actinomadura nitritigenes</name>
    <dbReference type="NCBI Taxonomy" id="134602"/>
    <lineage>
        <taxon>Bacteria</taxon>
        <taxon>Bacillati</taxon>
        <taxon>Actinomycetota</taxon>
        <taxon>Actinomycetes</taxon>
        <taxon>Streptosporangiales</taxon>
        <taxon>Thermomonosporaceae</taxon>
        <taxon>Actinomadura</taxon>
    </lineage>
</organism>
<protein>
    <submittedName>
        <fullName evidence="2">Uncharacterized protein</fullName>
    </submittedName>
</protein>
<feature type="transmembrane region" description="Helical" evidence="1">
    <location>
        <begin position="6"/>
        <end position="24"/>
    </location>
</feature>
<keyword evidence="1" id="KW-1133">Transmembrane helix</keyword>
<evidence type="ECO:0000313" key="3">
    <source>
        <dbReference type="Proteomes" id="UP000666915"/>
    </source>
</evidence>